<reference evidence="2 7" key="3">
    <citation type="submission" date="2017-10" db="EMBL/GenBank/DDBJ databases">
        <title>Sphingobium yanoikuyae S72.</title>
        <authorList>
            <person name="Sanchez E."/>
            <person name="Bustos P."/>
            <person name="Mendoza P."/>
            <person name="Guo X."/>
            <person name="Mendoza A."/>
        </authorList>
    </citation>
    <scope>NUCLEOTIDE SEQUENCE [LARGE SCALE GENOMIC DNA]</scope>
    <source>
        <strain evidence="2 7">S72</strain>
    </source>
</reference>
<evidence type="ECO:0000313" key="7">
    <source>
        <dbReference type="Proteomes" id="UP000219422"/>
    </source>
</evidence>
<evidence type="ECO:0000313" key="3">
    <source>
        <dbReference type="EMBL" id="ATP21720.1"/>
    </source>
</evidence>
<proteinExistence type="predicted"/>
<dbReference type="Proteomes" id="UP000037029">
    <property type="component" value="Chromosome"/>
</dbReference>
<evidence type="ECO:0000313" key="2">
    <source>
        <dbReference type="EMBL" id="ATI83531.1"/>
    </source>
</evidence>
<dbReference type="AlphaFoldDB" id="A0A0J9D6B2"/>
<dbReference type="KEGG" id="sya:A6768_25305"/>
<reference evidence="3 5" key="2">
    <citation type="submission" date="2017-04" db="EMBL/GenBank/DDBJ databases">
        <title>Characterization, genome and methylation analysis of a phthalic acid esters degrading strain Sphingobium yanoikuyae SHJ.</title>
        <authorList>
            <person name="Feng L."/>
        </authorList>
    </citation>
    <scope>NUCLEOTIDE SEQUENCE [LARGE SCALE GENOMIC DNA]</scope>
    <source>
        <strain evidence="3 5">SHJ</strain>
    </source>
</reference>
<reference evidence="4 6" key="1">
    <citation type="submission" date="2016-02" db="EMBL/GenBank/DDBJ databases">
        <authorList>
            <person name="Wen L."/>
            <person name="He K."/>
            <person name="Yang H."/>
        </authorList>
    </citation>
    <scope>NUCLEOTIDE SEQUENCE [LARGE SCALE GENOMIC DNA]</scope>
    <source>
        <strain evidence="4 6">CD09_2</strain>
    </source>
</reference>
<organism evidence="4 6">
    <name type="scientific">Sphingobium yanoikuyae</name>
    <name type="common">Sphingomonas yanoikuyae</name>
    <dbReference type="NCBI Taxonomy" id="13690"/>
    <lineage>
        <taxon>Bacteria</taxon>
        <taxon>Pseudomonadati</taxon>
        <taxon>Pseudomonadota</taxon>
        <taxon>Alphaproteobacteria</taxon>
        <taxon>Sphingomonadales</taxon>
        <taxon>Sphingomonadaceae</taxon>
        <taxon>Sphingobium</taxon>
    </lineage>
</organism>
<dbReference type="Proteomes" id="UP000077262">
    <property type="component" value="Unassembled WGS sequence"/>
</dbReference>
<gene>
    <name evidence="2" type="ORF">A6768_25305</name>
    <name evidence="4" type="ORF">AX777_20170</name>
    <name evidence="3" type="ORF">BV87_24840</name>
</gene>
<evidence type="ECO:0000313" key="6">
    <source>
        <dbReference type="Proteomes" id="UP000077262"/>
    </source>
</evidence>
<dbReference type="EMBL" id="CP020925">
    <property type="protein sequence ID" value="ATP21720.1"/>
    <property type="molecule type" value="Genomic_DNA"/>
</dbReference>
<evidence type="ECO:0000256" key="1">
    <source>
        <dbReference type="SAM" id="MobiDB-lite"/>
    </source>
</evidence>
<dbReference type="Proteomes" id="UP000219422">
    <property type="component" value="Chromosome"/>
</dbReference>
<protein>
    <submittedName>
        <fullName evidence="4">Uncharacterized protein</fullName>
    </submittedName>
</protein>
<feature type="region of interest" description="Disordered" evidence="1">
    <location>
        <begin position="37"/>
        <end position="59"/>
    </location>
</feature>
<accession>A0A0J9D6B2</accession>
<dbReference type="EMBL" id="LSTR01000042">
    <property type="protein sequence ID" value="OAH42254.1"/>
    <property type="molecule type" value="Genomic_DNA"/>
</dbReference>
<evidence type="ECO:0000313" key="5">
    <source>
        <dbReference type="Proteomes" id="UP000037029"/>
    </source>
</evidence>
<dbReference type="EMBL" id="CP023741">
    <property type="protein sequence ID" value="ATI83531.1"/>
    <property type="molecule type" value="Genomic_DNA"/>
</dbReference>
<name>A0A0J9D6B2_SPHYA</name>
<sequence>METAIAGPHFQIVKCGESGRLVVRAMSTQVPAMSFESAPLRSEDAEGQAARTMSMRAPK</sequence>
<evidence type="ECO:0000313" key="4">
    <source>
        <dbReference type="EMBL" id="OAH42254.1"/>
    </source>
</evidence>